<sequence length="77" mass="8948">MTGAKARLGDGMKKVVWADDRPFVFMHWLSCGFFGNLPESTKENFPKRSRRDDVVSENVVQHDINHEPEMLEILCRK</sequence>
<gene>
    <name evidence="1" type="ORF">MEUPH1_LOCUS1700</name>
</gene>
<name>A0AAV0VS92_9HEMI</name>
<proteinExistence type="predicted"/>
<reference evidence="1 2" key="1">
    <citation type="submission" date="2023-01" db="EMBL/GenBank/DDBJ databases">
        <authorList>
            <person name="Whitehead M."/>
        </authorList>
    </citation>
    <scope>NUCLEOTIDE SEQUENCE [LARGE SCALE GENOMIC DNA]</scope>
</reference>
<evidence type="ECO:0000313" key="2">
    <source>
        <dbReference type="Proteomes" id="UP001160148"/>
    </source>
</evidence>
<dbReference type="Proteomes" id="UP001160148">
    <property type="component" value="Unassembled WGS sequence"/>
</dbReference>
<dbReference type="AlphaFoldDB" id="A0AAV0VS92"/>
<evidence type="ECO:0000313" key="1">
    <source>
        <dbReference type="EMBL" id="CAI6344581.1"/>
    </source>
</evidence>
<accession>A0AAV0VS92</accession>
<dbReference type="EMBL" id="CARXXK010000001">
    <property type="protein sequence ID" value="CAI6344581.1"/>
    <property type="molecule type" value="Genomic_DNA"/>
</dbReference>
<protein>
    <submittedName>
        <fullName evidence="1">Uncharacterized protein</fullName>
    </submittedName>
</protein>
<organism evidence="1 2">
    <name type="scientific">Macrosiphum euphorbiae</name>
    <name type="common">potato aphid</name>
    <dbReference type="NCBI Taxonomy" id="13131"/>
    <lineage>
        <taxon>Eukaryota</taxon>
        <taxon>Metazoa</taxon>
        <taxon>Ecdysozoa</taxon>
        <taxon>Arthropoda</taxon>
        <taxon>Hexapoda</taxon>
        <taxon>Insecta</taxon>
        <taxon>Pterygota</taxon>
        <taxon>Neoptera</taxon>
        <taxon>Paraneoptera</taxon>
        <taxon>Hemiptera</taxon>
        <taxon>Sternorrhyncha</taxon>
        <taxon>Aphidomorpha</taxon>
        <taxon>Aphidoidea</taxon>
        <taxon>Aphididae</taxon>
        <taxon>Macrosiphini</taxon>
        <taxon>Macrosiphum</taxon>
    </lineage>
</organism>
<keyword evidence="2" id="KW-1185">Reference proteome</keyword>
<comment type="caution">
    <text evidence="1">The sequence shown here is derived from an EMBL/GenBank/DDBJ whole genome shotgun (WGS) entry which is preliminary data.</text>
</comment>